<dbReference type="AlphaFoldDB" id="A0A5C6JZ54"/>
<dbReference type="Proteomes" id="UP000320481">
    <property type="component" value="Unassembled WGS sequence"/>
</dbReference>
<dbReference type="RefSeq" id="WP_146464430.1">
    <property type="nucleotide sequence ID" value="NZ_VOGW01000043.1"/>
</dbReference>
<comment type="caution">
    <text evidence="2">The sequence shown here is derived from an EMBL/GenBank/DDBJ whole genome shotgun (WGS) entry which is preliminary data.</text>
</comment>
<feature type="compositionally biased region" description="Low complexity" evidence="1">
    <location>
        <begin position="73"/>
        <end position="84"/>
    </location>
</feature>
<accession>A0A5C6JZ54</accession>
<evidence type="ECO:0000313" key="3">
    <source>
        <dbReference type="Proteomes" id="UP000320481"/>
    </source>
</evidence>
<evidence type="ECO:0000256" key="1">
    <source>
        <dbReference type="SAM" id="MobiDB-lite"/>
    </source>
</evidence>
<protein>
    <submittedName>
        <fullName evidence="2">Uncharacterized protein</fullName>
    </submittedName>
</protein>
<reference evidence="2" key="1">
    <citation type="journal article" date="2019" name="Microbiol. Resour. Announc.">
        <title>Draft Genomic Sequences of Streptomyces misionensis and Streptomyces albidoflavus, bacteria applied for phytopathogen biocontrol.</title>
        <authorList>
            <person name="Pylro V."/>
            <person name="Dias A."/>
            <person name="Andreote F."/>
            <person name="Varani A."/>
            <person name="Andreote C."/>
            <person name="Bernardo E."/>
            <person name="Martins T."/>
        </authorList>
    </citation>
    <scope>NUCLEOTIDE SEQUENCE [LARGE SCALE GENOMIC DNA]</scope>
    <source>
        <strain evidence="2">66</strain>
    </source>
</reference>
<organism evidence="2 3">
    <name type="scientific">Streptomyces misionensis</name>
    <dbReference type="NCBI Taxonomy" id="67331"/>
    <lineage>
        <taxon>Bacteria</taxon>
        <taxon>Bacillati</taxon>
        <taxon>Actinomycetota</taxon>
        <taxon>Actinomycetes</taxon>
        <taxon>Kitasatosporales</taxon>
        <taxon>Streptomycetaceae</taxon>
        <taxon>Streptomyces</taxon>
    </lineage>
</organism>
<name>A0A5C6JZ54_9ACTN</name>
<dbReference type="EMBL" id="VOGW01000043">
    <property type="protein sequence ID" value="TWV55436.1"/>
    <property type="molecule type" value="Genomic_DNA"/>
</dbReference>
<gene>
    <name evidence="2" type="ORF">FRZ03_07855</name>
</gene>
<keyword evidence="3" id="KW-1185">Reference proteome</keyword>
<evidence type="ECO:0000313" key="2">
    <source>
        <dbReference type="EMBL" id="TWV55436.1"/>
    </source>
</evidence>
<feature type="region of interest" description="Disordered" evidence="1">
    <location>
        <begin position="61"/>
        <end position="84"/>
    </location>
</feature>
<proteinExistence type="predicted"/>
<sequence length="84" mass="8251">MSLFPGIVAAVQKERSATVTDMAAYRSVLAHGAHGCFQLGLALSLAAGVVALLTLTRIVPVPRPAPASGLSDGAPAGTPGSPGS</sequence>